<dbReference type="KEGG" id="ovi:T265_10253"/>
<dbReference type="RefSeq" id="XP_009174834.1">
    <property type="nucleotide sequence ID" value="XM_009176570.1"/>
</dbReference>
<accession>A0A074Z331</accession>
<dbReference type="Proteomes" id="UP000054324">
    <property type="component" value="Unassembled WGS sequence"/>
</dbReference>
<reference evidence="1 2" key="1">
    <citation type="submission" date="2013-11" db="EMBL/GenBank/DDBJ databases">
        <title>Opisthorchis viverrini - life in the bile duct.</title>
        <authorList>
            <person name="Young N.D."/>
            <person name="Nagarajan N."/>
            <person name="Lin S.J."/>
            <person name="Korhonen P.K."/>
            <person name="Jex A.R."/>
            <person name="Hall R.S."/>
            <person name="Safavi-Hemami H."/>
            <person name="Kaewkong W."/>
            <person name="Bertrand D."/>
            <person name="Gao S."/>
            <person name="Seet Q."/>
            <person name="Wongkham S."/>
            <person name="Teh B.T."/>
            <person name="Wongkham C."/>
            <person name="Intapan P.M."/>
            <person name="Maleewong W."/>
            <person name="Yang X."/>
            <person name="Hu M."/>
            <person name="Wang Z."/>
            <person name="Hofmann A."/>
            <person name="Sternberg P.W."/>
            <person name="Tan P."/>
            <person name="Wang J."/>
            <person name="Gasser R.B."/>
        </authorList>
    </citation>
    <scope>NUCLEOTIDE SEQUENCE [LARGE SCALE GENOMIC DNA]</scope>
</reference>
<dbReference type="EMBL" id="KL596969">
    <property type="protein sequence ID" value="KER21408.1"/>
    <property type="molecule type" value="Genomic_DNA"/>
</dbReference>
<dbReference type="GeneID" id="20324421"/>
<keyword evidence="2" id="KW-1185">Reference proteome</keyword>
<organism evidence="1 2">
    <name type="scientific">Opisthorchis viverrini</name>
    <name type="common">Southeast Asian liver fluke</name>
    <dbReference type="NCBI Taxonomy" id="6198"/>
    <lineage>
        <taxon>Eukaryota</taxon>
        <taxon>Metazoa</taxon>
        <taxon>Spiralia</taxon>
        <taxon>Lophotrochozoa</taxon>
        <taxon>Platyhelminthes</taxon>
        <taxon>Trematoda</taxon>
        <taxon>Digenea</taxon>
        <taxon>Opisthorchiida</taxon>
        <taxon>Opisthorchiata</taxon>
        <taxon>Opisthorchiidae</taxon>
        <taxon>Opisthorchis</taxon>
    </lineage>
</organism>
<sequence length="182" mass="20769">MDTQILYVAYVRPLLEYAKQVVYSGRTKDVPLIELAQRAVTRMVAGLKSMDYETRLAMLDLFHLEYRRLRKDLILTHALFEQSLANRFFTVDAANTRRDIHFDNLFHLCEVPLYKTNQEKATVDKRANLAAPKLNIYKRWPAIGGRVYVFDPNGRIGTQKTAFMCSGTGLLVAVATGVQRIG</sequence>
<gene>
    <name evidence="1" type="ORF">T265_10253</name>
</gene>
<dbReference type="OrthoDB" id="6080649at2759"/>
<evidence type="ECO:0000313" key="2">
    <source>
        <dbReference type="Proteomes" id="UP000054324"/>
    </source>
</evidence>
<protein>
    <submittedName>
        <fullName evidence="1">Uncharacterized protein</fullName>
    </submittedName>
</protein>
<evidence type="ECO:0000313" key="1">
    <source>
        <dbReference type="EMBL" id="KER21408.1"/>
    </source>
</evidence>
<proteinExistence type="predicted"/>
<dbReference type="AlphaFoldDB" id="A0A074Z331"/>
<name>A0A074Z331_OPIVI</name>
<dbReference type="CTD" id="20324421"/>